<dbReference type="Proteomes" id="UP000078046">
    <property type="component" value="Unassembled WGS sequence"/>
</dbReference>
<dbReference type="InterPro" id="IPR000048">
    <property type="entry name" value="IQ_motif_EF-hand-BS"/>
</dbReference>
<keyword evidence="3" id="KW-1185">Reference proteome</keyword>
<proteinExistence type="predicted"/>
<evidence type="ECO:0000313" key="3">
    <source>
        <dbReference type="Proteomes" id="UP000078046"/>
    </source>
</evidence>
<keyword evidence="1" id="KW-0175">Coiled coil</keyword>
<comment type="caution">
    <text evidence="2">The sequence shown here is derived from an EMBL/GenBank/DDBJ whole genome shotgun (WGS) entry which is preliminary data.</text>
</comment>
<protein>
    <submittedName>
        <fullName evidence="2">Uncharacterized protein</fullName>
    </submittedName>
</protein>
<accession>A0A177B2T5</accession>
<organism evidence="2 3">
    <name type="scientific">Intoshia linei</name>
    <dbReference type="NCBI Taxonomy" id="1819745"/>
    <lineage>
        <taxon>Eukaryota</taxon>
        <taxon>Metazoa</taxon>
        <taxon>Spiralia</taxon>
        <taxon>Lophotrochozoa</taxon>
        <taxon>Mesozoa</taxon>
        <taxon>Orthonectida</taxon>
        <taxon>Rhopaluridae</taxon>
        <taxon>Intoshia</taxon>
    </lineage>
</organism>
<dbReference type="CDD" id="cd23767">
    <property type="entry name" value="IQCD"/>
    <property type="match status" value="1"/>
</dbReference>
<dbReference type="Gene3D" id="1.20.5.190">
    <property type="match status" value="1"/>
</dbReference>
<name>A0A177B2T5_9BILA</name>
<evidence type="ECO:0000313" key="2">
    <source>
        <dbReference type="EMBL" id="OAF68546.1"/>
    </source>
</evidence>
<evidence type="ECO:0000256" key="1">
    <source>
        <dbReference type="SAM" id="Coils"/>
    </source>
</evidence>
<dbReference type="OrthoDB" id="6133604at2759"/>
<dbReference type="AlphaFoldDB" id="A0A177B2T5"/>
<gene>
    <name evidence="2" type="ORF">A3Q56_03718</name>
</gene>
<reference evidence="2 3" key="1">
    <citation type="submission" date="2016-04" db="EMBL/GenBank/DDBJ databases">
        <title>The genome of Intoshia linei affirms orthonectids as highly simplified spiralians.</title>
        <authorList>
            <person name="Mikhailov K.V."/>
            <person name="Slusarev G.S."/>
            <person name="Nikitin M.A."/>
            <person name="Logacheva M.D."/>
            <person name="Penin A."/>
            <person name="Aleoshin V."/>
            <person name="Panchin Y.V."/>
        </authorList>
    </citation>
    <scope>NUCLEOTIDE SEQUENCE [LARGE SCALE GENOMIC DNA]</scope>
    <source>
        <strain evidence="2">Intl2013</strain>
        <tissue evidence="2">Whole animal</tissue>
    </source>
</reference>
<sequence length="464" mass="53991">MNKKAADDFKSIANSSMLDSNSVYLPVNGIENLTDTKVAKKANLTFSLKRKPVKIDKINKIAWDNFNYTDKQHGAAKIIQAAWRGYFTRKQNGQVLKFRNYQKQKRIFDYINYLCSAIKKYTDLYNRERKMRILQTHAIKKLWTQVAKLKLWRQQVDESKKNCSDGAIPIDTQSDFSCSKTMDSDLLKNSQTITNLNDNHKFLEIKVSELEKKFFKLEQLHNVKLNFTDHDGTDKNYIKCIELKIQEYGFLDNYIILSWTKEPSQDSFSQFIIYVNKVKHTTLPSSQCCAIVYINDEDYYTFSVSLFVDNVEVNNSNLVNFKKSHVLNQGLNTLDAENTSSDVMSLGYNQPIVLSESESSVNSRETKMKQKSLSNVSIREFNSSSVSDTAIYRINSKPKIDRLRTHSERCIESLQPISCTRKPTLLFKKQSTLKNKHKMETRNPISKSPRYIDFKRKFTREIKF</sequence>
<dbReference type="EMBL" id="LWCA01000427">
    <property type="protein sequence ID" value="OAF68546.1"/>
    <property type="molecule type" value="Genomic_DNA"/>
</dbReference>
<feature type="coiled-coil region" evidence="1">
    <location>
        <begin position="193"/>
        <end position="220"/>
    </location>
</feature>
<dbReference type="PROSITE" id="PS50096">
    <property type="entry name" value="IQ"/>
    <property type="match status" value="1"/>
</dbReference>
<dbReference type="Pfam" id="PF00612">
    <property type="entry name" value="IQ"/>
    <property type="match status" value="1"/>
</dbReference>